<keyword evidence="5" id="KW-0472">Membrane</keyword>
<comment type="caution">
    <text evidence="8">The sequence shown here is derived from an EMBL/GenBank/DDBJ whole genome shotgun (WGS) entry which is preliminary data.</text>
</comment>
<dbReference type="GO" id="GO:0005739">
    <property type="term" value="C:mitochondrion"/>
    <property type="evidence" value="ECO:0007669"/>
    <property type="project" value="TreeGrafter"/>
</dbReference>
<evidence type="ECO:0000256" key="4">
    <source>
        <dbReference type="ARBA" id="ARBA00022989"/>
    </source>
</evidence>
<feature type="compositionally biased region" description="Basic and acidic residues" evidence="6">
    <location>
        <begin position="31"/>
        <end position="53"/>
    </location>
</feature>
<evidence type="ECO:0000256" key="6">
    <source>
        <dbReference type="SAM" id="MobiDB-lite"/>
    </source>
</evidence>
<evidence type="ECO:0000256" key="7">
    <source>
        <dbReference type="SAM" id="SignalP"/>
    </source>
</evidence>
<proteinExistence type="inferred from homology"/>
<evidence type="ECO:0000256" key="3">
    <source>
        <dbReference type="ARBA" id="ARBA00022692"/>
    </source>
</evidence>
<dbReference type="PANTHER" id="PTHR11266">
    <property type="entry name" value="PEROXISOMAL MEMBRANE PROTEIN 2, PXMP2 MPV17"/>
    <property type="match status" value="1"/>
</dbReference>
<sequence>MRFFSVLLLIAPLAIAAPLRKAHYDTNAYPKDWKRQDASPDAAHPQDWKRDLDSENNAAHPQSWKRDEDAPPVHDWKRDDEADPHARPGPKPWKRDSTGDASNNAWPGAGPKDWKRQDASNVLHILNLAFSCILADSHLVSMLAALSSFWVLNTGRSLLSILSLSFSLIPYTVVTRWSPQAPNLRRLGHAAGSHDLAGWCLVWVPPISINIIRSIAIFCLSVPSEAFHSRERSPADGLRGCAPHQNHLAVFLGVLDDTMAAIARVYQDSFTKRPGATLAVTNGALGALADVVAQGAQIVFNSSDKPPHKPEFEPPKPRYDPIRTLRFFAFGTTMGPIIGRWNVFLERAFPLRTIGGKVSMPALAKRVAADQIVMAPIGLTMFVGMMGWMEGRDLKGIQQKFTDMYAPALIANWKVWPAAQLVNFRYMPLPYRVPFQATCGVFWTLYLSLLNARSVSTEMEHTFADCLFDRKDKIEGH</sequence>
<name>A0A5N5QNB0_9AGAM</name>
<organism evidence="8 9">
    <name type="scientific">Ceratobasidium theobromae</name>
    <dbReference type="NCBI Taxonomy" id="1582974"/>
    <lineage>
        <taxon>Eukaryota</taxon>
        <taxon>Fungi</taxon>
        <taxon>Dikarya</taxon>
        <taxon>Basidiomycota</taxon>
        <taxon>Agaricomycotina</taxon>
        <taxon>Agaricomycetes</taxon>
        <taxon>Cantharellales</taxon>
        <taxon>Ceratobasidiaceae</taxon>
        <taxon>Ceratobasidium</taxon>
    </lineage>
</organism>
<feature type="chain" id="PRO_5024318708" description="Protein SYM1" evidence="7">
    <location>
        <begin position="17"/>
        <end position="477"/>
    </location>
</feature>
<dbReference type="AlphaFoldDB" id="A0A5N5QNB0"/>
<keyword evidence="3" id="KW-0812">Transmembrane</keyword>
<dbReference type="GO" id="GO:0016020">
    <property type="term" value="C:membrane"/>
    <property type="evidence" value="ECO:0007669"/>
    <property type="project" value="UniProtKB-SubCell"/>
</dbReference>
<protein>
    <recommendedName>
        <fullName evidence="10">Protein SYM1</fullName>
    </recommendedName>
</protein>
<keyword evidence="9" id="KW-1185">Reference proteome</keyword>
<dbReference type="PANTHER" id="PTHR11266:SF50">
    <property type="entry name" value="VACUOLAR MEMBRANE PROTEIN YOR292C"/>
    <property type="match status" value="1"/>
</dbReference>
<evidence type="ECO:0000256" key="5">
    <source>
        <dbReference type="ARBA" id="ARBA00023136"/>
    </source>
</evidence>
<dbReference type="InterPro" id="IPR007248">
    <property type="entry name" value="Mpv17_PMP22"/>
</dbReference>
<evidence type="ECO:0008006" key="10">
    <source>
        <dbReference type="Google" id="ProtNLM"/>
    </source>
</evidence>
<evidence type="ECO:0000256" key="1">
    <source>
        <dbReference type="ARBA" id="ARBA00004141"/>
    </source>
</evidence>
<dbReference type="OrthoDB" id="10267969at2759"/>
<keyword evidence="4" id="KW-1133">Transmembrane helix</keyword>
<dbReference type="Pfam" id="PF04117">
    <property type="entry name" value="Mpv17_PMP22"/>
    <property type="match status" value="1"/>
</dbReference>
<dbReference type="EMBL" id="SSOP01000048">
    <property type="protein sequence ID" value="KAB5593011.1"/>
    <property type="molecule type" value="Genomic_DNA"/>
</dbReference>
<reference evidence="8 9" key="1">
    <citation type="journal article" date="2019" name="Fungal Biol. Biotechnol.">
        <title>Draft genome sequence of fastidious pathogen Ceratobasidium theobromae, which causes vascular-streak dieback in Theobroma cacao.</title>
        <authorList>
            <person name="Ali S.S."/>
            <person name="Asman A."/>
            <person name="Shao J."/>
            <person name="Firmansyah A.P."/>
            <person name="Susilo A.W."/>
            <person name="Rosmana A."/>
            <person name="McMahon P."/>
            <person name="Junaid M."/>
            <person name="Guest D."/>
            <person name="Kheng T.Y."/>
            <person name="Meinhardt L.W."/>
            <person name="Bailey B.A."/>
        </authorList>
    </citation>
    <scope>NUCLEOTIDE SEQUENCE [LARGE SCALE GENOMIC DNA]</scope>
    <source>
        <strain evidence="8 9">CT2</strain>
    </source>
</reference>
<comment type="subcellular location">
    <subcellularLocation>
        <location evidence="1">Membrane</location>
        <topology evidence="1">Multi-pass membrane protein</topology>
    </subcellularLocation>
</comment>
<feature type="region of interest" description="Disordered" evidence="6">
    <location>
        <begin position="31"/>
        <end position="113"/>
    </location>
</feature>
<keyword evidence="7" id="KW-0732">Signal</keyword>
<evidence type="ECO:0000256" key="2">
    <source>
        <dbReference type="ARBA" id="ARBA00006824"/>
    </source>
</evidence>
<accession>A0A5N5QNB0</accession>
<evidence type="ECO:0000313" key="9">
    <source>
        <dbReference type="Proteomes" id="UP000383932"/>
    </source>
</evidence>
<dbReference type="Proteomes" id="UP000383932">
    <property type="component" value="Unassembled WGS sequence"/>
</dbReference>
<comment type="similarity">
    <text evidence="2">Belongs to the peroxisomal membrane protein PXMP2/4 family.</text>
</comment>
<feature type="signal peptide" evidence="7">
    <location>
        <begin position="1"/>
        <end position="16"/>
    </location>
</feature>
<feature type="compositionally biased region" description="Basic and acidic residues" evidence="6">
    <location>
        <begin position="64"/>
        <end position="86"/>
    </location>
</feature>
<evidence type="ECO:0000313" key="8">
    <source>
        <dbReference type="EMBL" id="KAB5593011.1"/>
    </source>
</evidence>
<gene>
    <name evidence="8" type="ORF">CTheo_3565</name>
</gene>